<reference evidence="6 7" key="1">
    <citation type="journal article" date="2012" name="J. Bacteriol.">
        <title>Genome sequence of proteorhodopsin-containing sea ice bacterium Glaciecola punicea ACAM 611T.</title>
        <authorList>
            <person name="Qin Q.-L."/>
            <person name="Xie B.-B."/>
            <person name="Shu Y.-L."/>
            <person name="Rong J.-C."/>
            <person name="Zhao D.-L."/>
            <person name="Zhang X.-Y."/>
            <person name="Chen X.-L."/>
            <person name="Zhou B.-C."/>
            <person name="Zhanga Y.-Z."/>
        </authorList>
    </citation>
    <scope>NUCLEOTIDE SEQUENCE [LARGE SCALE GENOMIC DNA]</scope>
    <source>
        <strain evidence="6 7">ACAM 611</strain>
    </source>
</reference>
<dbReference type="AlphaFoldDB" id="H5TDF2"/>
<dbReference type="InterPro" id="IPR023352">
    <property type="entry name" value="MAPEG-like_dom_sf"/>
</dbReference>
<evidence type="ECO:0000256" key="2">
    <source>
        <dbReference type="ARBA" id="ARBA00022692"/>
    </source>
</evidence>
<comment type="caution">
    <text evidence="6">The sequence shown here is derived from an EMBL/GenBank/DDBJ whole genome shotgun (WGS) entry which is preliminary data.</text>
</comment>
<evidence type="ECO:0000256" key="3">
    <source>
        <dbReference type="ARBA" id="ARBA00022989"/>
    </source>
</evidence>
<dbReference type="OrthoDB" id="513661at2"/>
<evidence type="ECO:0000313" key="7">
    <source>
        <dbReference type="Proteomes" id="UP000053586"/>
    </source>
</evidence>
<reference evidence="6 7" key="2">
    <citation type="journal article" date="2017" name="Antonie Van Leeuwenhoek">
        <title>Rhizobium rhizosphaerae sp. nov., a novel species isolated from rice rhizosphere.</title>
        <authorList>
            <person name="Zhao J.J."/>
            <person name="Zhang J."/>
            <person name="Zhang R.J."/>
            <person name="Zhang C.W."/>
            <person name="Yin H.Q."/>
            <person name="Zhang X.X."/>
        </authorList>
    </citation>
    <scope>NUCLEOTIDE SEQUENCE [LARGE SCALE GENOMIC DNA]</scope>
    <source>
        <strain evidence="6 7">ACAM 611</strain>
    </source>
</reference>
<feature type="transmembrane region" description="Helical" evidence="5">
    <location>
        <begin position="82"/>
        <end position="102"/>
    </location>
</feature>
<keyword evidence="2 5" id="KW-0812">Transmembrane</keyword>
<dbReference type="Gene3D" id="1.20.120.550">
    <property type="entry name" value="Membrane associated eicosanoid/glutathione metabolism-like domain"/>
    <property type="match status" value="1"/>
</dbReference>
<dbReference type="RefSeq" id="WP_006006366.1">
    <property type="nucleotide sequence ID" value="NZ_BAET01000028.1"/>
</dbReference>
<gene>
    <name evidence="6" type="ORF">GPUN_2214</name>
</gene>
<dbReference type="InterPro" id="IPR001129">
    <property type="entry name" value="Membr-assoc_MAPEG"/>
</dbReference>
<evidence type="ECO:0000313" key="6">
    <source>
        <dbReference type="EMBL" id="GAB56329.1"/>
    </source>
</evidence>
<dbReference type="EMBL" id="BAET01000028">
    <property type="protein sequence ID" value="GAB56329.1"/>
    <property type="molecule type" value="Genomic_DNA"/>
</dbReference>
<evidence type="ECO:0000256" key="4">
    <source>
        <dbReference type="ARBA" id="ARBA00023136"/>
    </source>
</evidence>
<evidence type="ECO:0000256" key="1">
    <source>
        <dbReference type="ARBA" id="ARBA00004370"/>
    </source>
</evidence>
<dbReference type="SUPFAM" id="SSF161084">
    <property type="entry name" value="MAPEG domain-like"/>
    <property type="match status" value="1"/>
</dbReference>
<comment type="subcellular location">
    <subcellularLocation>
        <location evidence="1">Membrane</location>
    </subcellularLocation>
</comment>
<dbReference type="PANTHER" id="PTHR35371:SF1">
    <property type="entry name" value="BLR7753 PROTEIN"/>
    <property type="match status" value="1"/>
</dbReference>
<dbReference type="GO" id="GO:0016020">
    <property type="term" value="C:membrane"/>
    <property type="evidence" value="ECO:0007669"/>
    <property type="project" value="UniProtKB-SubCell"/>
</dbReference>
<accession>H5TDF2</accession>
<proteinExistence type="predicted"/>
<evidence type="ECO:0008006" key="8">
    <source>
        <dbReference type="Google" id="ProtNLM"/>
    </source>
</evidence>
<dbReference type="PANTHER" id="PTHR35371">
    <property type="entry name" value="INNER MEMBRANE PROTEIN"/>
    <property type="match status" value="1"/>
</dbReference>
<evidence type="ECO:0000256" key="5">
    <source>
        <dbReference type="SAM" id="Phobius"/>
    </source>
</evidence>
<dbReference type="Proteomes" id="UP000053586">
    <property type="component" value="Unassembled WGS sequence"/>
</dbReference>
<dbReference type="eggNOG" id="COG3686">
    <property type="taxonomic scope" value="Bacteria"/>
</dbReference>
<feature type="transmembrane region" description="Helical" evidence="5">
    <location>
        <begin position="109"/>
        <end position="126"/>
    </location>
</feature>
<keyword evidence="3 5" id="KW-1133">Transmembrane helix</keyword>
<name>H5TDF2_9ALTE</name>
<dbReference type="STRING" id="56804.BAE46_04930"/>
<keyword evidence="4 5" id="KW-0472">Membrane</keyword>
<keyword evidence="7" id="KW-1185">Reference proteome</keyword>
<dbReference type="Pfam" id="PF01124">
    <property type="entry name" value="MAPEG"/>
    <property type="match status" value="1"/>
</dbReference>
<protein>
    <recommendedName>
        <fullName evidence="8">MAPEG family protein</fullName>
    </recommendedName>
</protein>
<organism evidence="6 7">
    <name type="scientific">Glaciecola punicea ACAM 611</name>
    <dbReference type="NCBI Taxonomy" id="1121923"/>
    <lineage>
        <taxon>Bacteria</taxon>
        <taxon>Pseudomonadati</taxon>
        <taxon>Pseudomonadota</taxon>
        <taxon>Gammaproteobacteria</taxon>
        <taxon>Alteromonadales</taxon>
        <taxon>Alteromonadaceae</taxon>
        <taxon>Glaciecola</taxon>
    </lineage>
</organism>
<sequence>MFIIIICVAAVIFMPMVAKVPLAFAMSRQGKYDNMHPRQQQANLEGLGARALAAHQNCYEAIAYFAPTILLVLALDAQNANTGAWCVAFVVLRLVYIALYCANLHILRSLAWALSMATLVPHYWLLLS</sequence>